<organism evidence="1 2">
    <name type="scientific">Sphaerochaeta pleomorpha (strain ATCC BAA-1885 / DSM 22778 / Grapes)</name>
    <dbReference type="NCBI Taxonomy" id="158190"/>
    <lineage>
        <taxon>Bacteria</taxon>
        <taxon>Pseudomonadati</taxon>
        <taxon>Spirochaetota</taxon>
        <taxon>Spirochaetia</taxon>
        <taxon>Spirochaetales</taxon>
        <taxon>Sphaerochaetaceae</taxon>
        <taxon>Sphaerochaeta</taxon>
    </lineage>
</organism>
<dbReference type="Proteomes" id="UP000005632">
    <property type="component" value="Chromosome"/>
</dbReference>
<proteinExistence type="predicted"/>
<keyword evidence="2" id="KW-1185">Reference proteome</keyword>
<evidence type="ECO:0000313" key="2">
    <source>
        <dbReference type="Proteomes" id="UP000005632"/>
    </source>
</evidence>
<reference evidence="1 2" key="1">
    <citation type="submission" date="2011-11" db="EMBL/GenBank/DDBJ databases">
        <title>Complete sequence of Spirochaeta sp. grapes.</title>
        <authorList>
            <consortium name="US DOE Joint Genome Institute"/>
            <person name="Lucas S."/>
            <person name="Han J."/>
            <person name="Lapidus A."/>
            <person name="Cheng J.-F."/>
            <person name="Goodwin L."/>
            <person name="Pitluck S."/>
            <person name="Peters L."/>
            <person name="Ovchinnikova G."/>
            <person name="Munk A.C."/>
            <person name="Detter J.C."/>
            <person name="Han C."/>
            <person name="Tapia R."/>
            <person name="Land M."/>
            <person name="Hauser L."/>
            <person name="Kyrpides N."/>
            <person name="Ivanova N."/>
            <person name="Pagani I."/>
            <person name="Ritalahtilisa K."/>
            <person name="Loeffler F."/>
            <person name="Woyke T."/>
        </authorList>
    </citation>
    <scope>NUCLEOTIDE SEQUENCE [LARGE SCALE GENOMIC DNA]</scope>
    <source>
        <strain evidence="2">ATCC BAA-1885 / DSM 22778 / Grapes</strain>
    </source>
</reference>
<dbReference type="AlphaFoldDB" id="G8QW93"/>
<accession>G8QW93</accession>
<evidence type="ECO:0000313" key="1">
    <source>
        <dbReference type="EMBL" id="AEV29391.1"/>
    </source>
</evidence>
<dbReference type="STRING" id="158190.SpiGrapes_1584"/>
<dbReference type="HOGENOM" id="CLU_3367380_0_0_12"/>
<dbReference type="EMBL" id="CP003155">
    <property type="protein sequence ID" value="AEV29391.1"/>
    <property type="molecule type" value="Genomic_DNA"/>
</dbReference>
<gene>
    <name evidence="1" type="ordered locus">SpiGrapes_1584</name>
</gene>
<sequence length="35" mass="3897">MLCCQSVSSDDELASLVVLRIEFEEKVYEKGSVCS</sequence>
<name>G8QW93_SPHPG</name>
<protein>
    <submittedName>
        <fullName evidence="1">Uncharacterized protein</fullName>
    </submittedName>
</protein>
<dbReference type="KEGG" id="sgp:SpiGrapes_1584"/>